<dbReference type="EMBL" id="CP000875">
    <property type="protein sequence ID" value="ABX06391.1"/>
    <property type="molecule type" value="Genomic_DNA"/>
</dbReference>
<evidence type="ECO:0000256" key="4">
    <source>
        <dbReference type="ARBA" id="ARBA00012000"/>
    </source>
</evidence>
<sequence length="489" mass="54298">MLMLTEIEPSLPSHTEMVAHMLQSDASYNGKFITAVKTTGIYCLPSCRARKPKPENVEFFTNPNAAQGAGYRACKLCRPDDFYRGFDPEEHLTEQLIEAVLAQPAAFADVKAMAQTAGVGQTKLFELMRIYYHTTPADLLLRARIEAACGLLLNTDQTIIAIANEVGFDSLSSFNENFRKHTMLTPSEYRRISETGRFSLALPNDYPSRQILGQLGRDPVSLTDQVVEQTWYSTCRLNGQTGVLLAVTITPTTAECSIVEQSAVTPSDVATIHRHVIAGLGLSNDPSRFEAHVAKSPALLPLIEHQRGLRMPLVHNPFDALVWAILGQQISLAVAYRLRQRLTELVGQRLNQDFYLAPTPNTIAQLTVEQLLPLGFSNAKARYLIDTAQAIIAESLPLASYHRKSATRIERELLALRGIGPWTAQYVLMRSFGFSDCVPVGDSGLTSSLQAFFQLEQRPDRSTTLALMAAFSPYRSLATFHLWQRLKPM</sequence>
<evidence type="ECO:0000256" key="5">
    <source>
        <dbReference type="ARBA" id="ARBA00022603"/>
    </source>
</evidence>
<dbReference type="Gene3D" id="1.10.340.30">
    <property type="entry name" value="Hypothetical protein, domain 2"/>
    <property type="match status" value="1"/>
</dbReference>
<dbReference type="Pfam" id="PF12833">
    <property type="entry name" value="HTH_18"/>
    <property type="match status" value="1"/>
</dbReference>
<dbReference type="Pfam" id="PF02805">
    <property type="entry name" value="Ada_Zn_binding"/>
    <property type="match status" value="1"/>
</dbReference>
<evidence type="ECO:0000313" key="12">
    <source>
        <dbReference type="EMBL" id="ABX06391.1"/>
    </source>
</evidence>
<dbReference type="SUPFAM" id="SSF48150">
    <property type="entry name" value="DNA-glycosylase"/>
    <property type="match status" value="1"/>
</dbReference>
<keyword evidence="13" id="KW-1185">Reference proteome</keyword>
<dbReference type="Gene3D" id="3.40.10.10">
    <property type="entry name" value="DNA Methylphosphotriester Repair Domain"/>
    <property type="match status" value="1"/>
</dbReference>
<dbReference type="GO" id="GO:0008270">
    <property type="term" value="F:zinc ion binding"/>
    <property type="evidence" value="ECO:0007669"/>
    <property type="project" value="InterPro"/>
</dbReference>
<comment type="similarity">
    <text evidence="3">Belongs to the alkylbase DNA glycosidase AlkA family.</text>
</comment>
<proteinExistence type="inferred from homology"/>
<dbReference type="InterPro" id="IPR004026">
    <property type="entry name" value="Ada_DNA_repair_Zn-bd"/>
</dbReference>
<reference evidence="12 13" key="1">
    <citation type="journal article" date="2011" name="Stand. Genomic Sci.">
        <title>Complete genome sequence of the filamentous gliding predatory bacterium Herpetosiphon aurantiacus type strain (114-95(T)).</title>
        <authorList>
            <person name="Kiss H."/>
            <person name="Nett M."/>
            <person name="Domin N."/>
            <person name="Martin K."/>
            <person name="Maresca J.A."/>
            <person name="Copeland A."/>
            <person name="Lapidus A."/>
            <person name="Lucas S."/>
            <person name="Berry K.W."/>
            <person name="Glavina Del Rio T."/>
            <person name="Dalin E."/>
            <person name="Tice H."/>
            <person name="Pitluck S."/>
            <person name="Richardson P."/>
            <person name="Bruce D."/>
            <person name="Goodwin L."/>
            <person name="Han C."/>
            <person name="Detter J.C."/>
            <person name="Schmutz J."/>
            <person name="Brettin T."/>
            <person name="Land M."/>
            <person name="Hauser L."/>
            <person name="Kyrpides N.C."/>
            <person name="Ivanova N."/>
            <person name="Goker M."/>
            <person name="Woyke T."/>
            <person name="Klenk H.P."/>
            <person name="Bryant D.A."/>
        </authorList>
    </citation>
    <scope>NUCLEOTIDE SEQUENCE [LARGE SCALE GENOMIC DNA]</scope>
    <source>
        <strain evidence="13">ATCC 23779 / DSM 785 / 114-95</strain>
    </source>
</reference>
<keyword evidence="6" id="KW-0227">DNA damage</keyword>
<keyword evidence="8" id="KW-0010">Activator</keyword>
<dbReference type="InterPro" id="IPR018060">
    <property type="entry name" value="HTH_AraC"/>
</dbReference>
<dbReference type="SUPFAM" id="SSF57884">
    <property type="entry name" value="Ada DNA repair protein, N-terminal domain (N-Ada 10)"/>
    <property type="match status" value="1"/>
</dbReference>
<dbReference type="InterPro" id="IPR011257">
    <property type="entry name" value="DNA_glycosylase"/>
</dbReference>
<dbReference type="GO" id="GO:0003700">
    <property type="term" value="F:DNA-binding transcription factor activity"/>
    <property type="evidence" value="ECO:0007669"/>
    <property type="project" value="InterPro"/>
</dbReference>
<dbReference type="FunFam" id="1.10.340.30:FF:000004">
    <property type="entry name" value="DNA-3-methyladenine glycosylase II"/>
    <property type="match status" value="1"/>
</dbReference>
<dbReference type="GO" id="GO:0032259">
    <property type="term" value="P:methylation"/>
    <property type="evidence" value="ECO:0007669"/>
    <property type="project" value="UniProtKB-KW"/>
</dbReference>
<evidence type="ECO:0000256" key="9">
    <source>
        <dbReference type="ARBA" id="ARBA00023163"/>
    </source>
</evidence>
<evidence type="ECO:0000256" key="8">
    <source>
        <dbReference type="ARBA" id="ARBA00023159"/>
    </source>
</evidence>
<evidence type="ECO:0000256" key="7">
    <source>
        <dbReference type="ARBA" id="ARBA00023015"/>
    </source>
</evidence>
<dbReference type="Proteomes" id="UP000000787">
    <property type="component" value="Chromosome"/>
</dbReference>
<dbReference type="PROSITE" id="PS01124">
    <property type="entry name" value="HTH_ARAC_FAMILY_2"/>
    <property type="match status" value="1"/>
</dbReference>
<dbReference type="BioCyc" id="HAUR316274:GHYA-3797-MONOMER"/>
<dbReference type="GO" id="GO:0005737">
    <property type="term" value="C:cytoplasm"/>
    <property type="evidence" value="ECO:0007669"/>
    <property type="project" value="TreeGrafter"/>
</dbReference>
<keyword evidence="5" id="KW-0489">Methyltransferase</keyword>
<dbReference type="GO" id="GO:0008725">
    <property type="term" value="F:DNA-3-methyladenine glycosylase activity"/>
    <property type="evidence" value="ECO:0007669"/>
    <property type="project" value="TreeGrafter"/>
</dbReference>
<dbReference type="AlphaFoldDB" id="A9B7A8"/>
<dbReference type="eggNOG" id="COG0122">
    <property type="taxonomic scope" value="Bacteria"/>
</dbReference>
<keyword evidence="9" id="KW-0804">Transcription</keyword>
<dbReference type="InterPro" id="IPR003265">
    <property type="entry name" value="HhH-GPD_domain"/>
</dbReference>
<dbReference type="KEGG" id="hau:Haur_3755"/>
<dbReference type="PANTHER" id="PTHR43003">
    <property type="entry name" value="DNA-3-METHYLADENINE GLYCOSYLASE"/>
    <property type="match status" value="1"/>
</dbReference>
<dbReference type="SMART" id="SM00342">
    <property type="entry name" value="HTH_ARAC"/>
    <property type="match status" value="1"/>
</dbReference>
<dbReference type="Gene3D" id="1.10.1670.40">
    <property type="match status" value="1"/>
</dbReference>
<evidence type="ECO:0000256" key="2">
    <source>
        <dbReference type="ARBA" id="ARBA00001947"/>
    </source>
</evidence>
<gene>
    <name evidence="12" type="ordered locus">Haur_3755</name>
</gene>
<dbReference type="InParanoid" id="A9B7A8"/>
<comment type="cofactor">
    <cofactor evidence="2">
        <name>Zn(2+)</name>
        <dbReference type="ChEBI" id="CHEBI:29105"/>
    </cofactor>
</comment>
<dbReference type="GO" id="GO:0043565">
    <property type="term" value="F:sequence-specific DNA binding"/>
    <property type="evidence" value="ECO:0007669"/>
    <property type="project" value="InterPro"/>
</dbReference>
<dbReference type="SUPFAM" id="SSF46689">
    <property type="entry name" value="Homeodomain-like"/>
    <property type="match status" value="1"/>
</dbReference>
<organism evidence="12 13">
    <name type="scientific">Herpetosiphon aurantiacus (strain ATCC 23779 / DSM 785 / 114-95)</name>
    <dbReference type="NCBI Taxonomy" id="316274"/>
    <lineage>
        <taxon>Bacteria</taxon>
        <taxon>Bacillati</taxon>
        <taxon>Chloroflexota</taxon>
        <taxon>Chloroflexia</taxon>
        <taxon>Herpetosiphonales</taxon>
        <taxon>Herpetosiphonaceae</taxon>
        <taxon>Herpetosiphon</taxon>
    </lineage>
</organism>
<dbReference type="GO" id="GO:0032993">
    <property type="term" value="C:protein-DNA complex"/>
    <property type="evidence" value="ECO:0007669"/>
    <property type="project" value="TreeGrafter"/>
</dbReference>
<dbReference type="InterPro" id="IPR035451">
    <property type="entry name" value="Ada-like_dom_sf"/>
</dbReference>
<evidence type="ECO:0000313" key="13">
    <source>
        <dbReference type="Proteomes" id="UP000000787"/>
    </source>
</evidence>
<dbReference type="STRING" id="316274.Haur_3755"/>
<evidence type="ECO:0000256" key="3">
    <source>
        <dbReference type="ARBA" id="ARBA00010817"/>
    </source>
</evidence>
<keyword evidence="5" id="KW-0808">Transferase</keyword>
<evidence type="ECO:0000256" key="10">
    <source>
        <dbReference type="ARBA" id="ARBA00023204"/>
    </source>
</evidence>
<dbReference type="InterPro" id="IPR010316">
    <property type="entry name" value="AlkA_N"/>
</dbReference>
<dbReference type="eggNOG" id="COG2169">
    <property type="taxonomic scope" value="Bacteria"/>
</dbReference>
<dbReference type="CDD" id="cd00056">
    <property type="entry name" value="ENDO3c"/>
    <property type="match status" value="1"/>
</dbReference>
<dbReference type="PANTHER" id="PTHR43003:SF5">
    <property type="entry name" value="DNA-3-METHYLADENINE GLYCOSYLASE"/>
    <property type="match status" value="1"/>
</dbReference>
<name>A9B7A8_HERA2</name>
<dbReference type="InterPro" id="IPR009057">
    <property type="entry name" value="Homeodomain-like_sf"/>
</dbReference>
<evidence type="ECO:0000256" key="1">
    <source>
        <dbReference type="ARBA" id="ARBA00000086"/>
    </source>
</evidence>
<dbReference type="Gene3D" id="1.10.10.60">
    <property type="entry name" value="Homeodomain-like"/>
    <property type="match status" value="1"/>
</dbReference>
<dbReference type="SMART" id="SM01009">
    <property type="entry name" value="AlkA_N"/>
    <property type="match status" value="1"/>
</dbReference>
<dbReference type="SMART" id="SM00478">
    <property type="entry name" value="ENDO3c"/>
    <property type="match status" value="1"/>
</dbReference>
<accession>A9B7A8</accession>
<evidence type="ECO:0000256" key="6">
    <source>
        <dbReference type="ARBA" id="ARBA00022763"/>
    </source>
</evidence>
<dbReference type="GO" id="GO:0008168">
    <property type="term" value="F:methyltransferase activity"/>
    <property type="evidence" value="ECO:0007669"/>
    <property type="project" value="UniProtKB-KW"/>
</dbReference>
<dbReference type="Pfam" id="PF00730">
    <property type="entry name" value="HhH-GPD"/>
    <property type="match status" value="1"/>
</dbReference>
<keyword evidence="7" id="KW-0805">Transcription regulation</keyword>
<evidence type="ECO:0000259" key="11">
    <source>
        <dbReference type="PROSITE" id="PS01124"/>
    </source>
</evidence>
<dbReference type="InterPro" id="IPR051912">
    <property type="entry name" value="Alkylbase_DNA_Glycosylase/TA"/>
</dbReference>
<dbReference type="GO" id="GO:0006307">
    <property type="term" value="P:DNA alkylation repair"/>
    <property type="evidence" value="ECO:0007669"/>
    <property type="project" value="TreeGrafter"/>
</dbReference>
<comment type="catalytic activity">
    <reaction evidence="1">
        <text>Hydrolysis of alkylated DNA, releasing 3-methyladenine, 3-methylguanine, 7-methylguanine and 7-methyladenine.</text>
        <dbReference type="EC" id="3.2.2.21"/>
    </reaction>
</comment>
<dbReference type="HOGENOM" id="CLU_000445_72_6_0"/>
<dbReference type="GO" id="GO:0032131">
    <property type="term" value="F:alkylated DNA binding"/>
    <property type="evidence" value="ECO:0007669"/>
    <property type="project" value="TreeGrafter"/>
</dbReference>
<dbReference type="EC" id="3.2.2.21" evidence="4"/>
<keyword evidence="10" id="KW-0234">DNA repair</keyword>
<protein>
    <recommendedName>
        <fullName evidence="4">DNA-3-methyladenine glycosylase II</fullName>
        <ecNumber evidence="4">3.2.2.21</ecNumber>
    </recommendedName>
</protein>
<dbReference type="GO" id="GO:0043916">
    <property type="term" value="F:DNA-7-methylguanine glycosylase activity"/>
    <property type="evidence" value="ECO:0007669"/>
    <property type="project" value="TreeGrafter"/>
</dbReference>
<dbReference type="GO" id="GO:0006285">
    <property type="term" value="P:base-excision repair, AP site formation"/>
    <property type="evidence" value="ECO:0007669"/>
    <property type="project" value="TreeGrafter"/>
</dbReference>
<feature type="domain" description="HTH araC/xylS-type" evidence="11">
    <location>
        <begin position="91"/>
        <end position="192"/>
    </location>
</feature>